<feature type="region of interest" description="Disordered" evidence="1">
    <location>
        <begin position="653"/>
        <end position="679"/>
    </location>
</feature>
<feature type="compositionally biased region" description="Basic and acidic residues" evidence="1">
    <location>
        <begin position="41"/>
        <end position="59"/>
    </location>
</feature>
<feature type="compositionally biased region" description="Basic residues" evidence="1">
    <location>
        <begin position="20"/>
        <end position="31"/>
    </location>
</feature>
<feature type="region of interest" description="Disordered" evidence="1">
    <location>
        <begin position="18"/>
        <end position="59"/>
    </location>
</feature>
<dbReference type="STRING" id="45351.A7T2N1"/>
<dbReference type="GO" id="GO:0051015">
    <property type="term" value="F:actin filament binding"/>
    <property type="evidence" value="ECO:0000318"/>
    <property type="project" value="GO_Central"/>
</dbReference>
<dbReference type="EMBL" id="DS470286">
    <property type="protein sequence ID" value="EDO29784.1"/>
    <property type="molecule type" value="Genomic_DNA"/>
</dbReference>
<dbReference type="OMA" id="PHEDIAM"/>
<feature type="domain" description="Gelsolin-like" evidence="2">
    <location>
        <begin position="143"/>
        <end position="178"/>
    </location>
</feature>
<evidence type="ECO:0000259" key="2">
    <source>
        <dbReference type="Pfam" id="PF00626"/>
    </source>
</evidence>
<dbReference type="InterPro" id="IPR029006">
    <property type="entry name" value="ADF-H/Gelsolin-like_dom_sf"/>
</dbReference>
<feature type="compositionally biased region" description="Basic and acidic residues" evidence="1">
    <location>
        <begin position="661"/>
        <end position="679"/>
    </location>
</feature>
<protein>
    <recommendedName>
        <fullName evidence="2">Gelsolin-like domain-containing protein</fullName>
    </recommendedName>
</protein>
<name>A7T2N1_NEMVE</name>
<dbReference type="InterPro" id="IPR007122">
    <property type="entry name" value="Villin/Gelsolin"/>
</dbReference>
<dbReference type="GO" id="GO:0008154">
    <property type="term" value="P:actin polymerization or depolymerization"/>
    <property type="evidence" value="ECO:0000318"/>
    <property type="project" value="GO_Central"/>
</dbReference>
<accession>A7T2N1</accession>
<evidence type="ECO:0000313" key="4">
    <source>
        <dbReference type="Proteomes" id="UP000001593"/>
    </source>
</evidence>
<evidence type="ECO:0000313" key="3">
    <source>
        <dbReference type="EMBL" id="EDO29784.1"/>
    </source>
</evidence>
<dbReference type="GO" id="GO:0051016">
    <property type="term" value="P:barbed-end actin filament capping"/>
    <property type="evidence" value="ECO:0000318"/>
    <property type="project" value="GO_Central"/>
</dbReference>
<dbReference type="PhylomeDB" id="A7T2N1"/>
<keyword evidence="4" id="KW-1185">Reference proteome</keyword>
<dbReference type="Pfam" id="PF00626">
    <property type="entry name" value="Gelsolin"/>
    <property type="match status" value="1"/>
</dbReference>
<sequence length="679" mass="77501">MKFTSSISDVLPRLKSFADHRRKLRPARKHAPTSNPLKARQNREDLRTETDTEHDGQDEQKLYKRCIGSCARIGPGSDTDPILASEAIQALSAKENLAKASAMLRKTAKNTEGISTEIKEFGGFLPVMLMQIKGYRHLQTRLVEPSVKSLNSGDAFVLVTPKSVYVWIGRSANIMKKARAYVLDFGTEVYLWLGRNCTRAARLKGMPLAQKVFDEKFKFKPSQLITNRSFYQRGSLKYGISYSVYKSLLRNFVQPFLIFSSKSKINPIDPKCAAKDLEEREVKRPPWALLGRMTARSETVLFREKFIDWPDHNIDYSKDFVKKPLSGSFTQLASNKKGDRPASIFDLKSYDVRLMLESPPEPCLVLEGFDVGRGTGSVNEEGWRFQVDTIDVKTWHVKEYSYTPLPDEDRGHFHSAEGYVVRWKYCVKRVGVRNLKGKASRQEDVGRDKVAYFFWQGHDSTVNEKGAAALMTVEIDSEKGPQVLVSQGKEPPCFPRLFNGRMVVHLGKRDPPEDEEDEEDTCIFIVRNEDPAESYLLQVKTRFNEKFPEDPLELKEFDEGDETELFWDALRGDRSHESLINDSRKHEYTLRAFRFTSSMGQFEAHEVLCPSRSSTYVTPYPILQSQLYSAQQPGKARVQHVITHVTAHVTAKHPGTSIARDNPRDRPGHCQTPRHEYST</sequence>
<dbReference type="GO" id="GO:0051014">
    <property type="term" value="P:actin filament severing"/>
    <property type="evidence" value="ECO:0000318"/>
    <property type="project" value="GO_Central"/>
</dbReference>
<reference evidence="3 4" key="1">
    <citation type="journal article" date="2007" name="Science">
        <title>Sea anemone genome reveals ancestral eumetazoan gene repertoire and genomic organization.</title>
        <authorList>
            <person name="Putnam N.H."/>
            <person name="Srivastava M."/>
            <person name="Hellsten U."/>
            <person name="Dirks B."/>
            <person name="Chapman J."/>
            <person name="Salamov A."/>
            <person name="Terry A."/>
            <person name="Shapiro H."/>
            <person name="Lindquist E."/>
            <person name="Kapitonov V.V."/>
            <person name="Jurka J."/>
            <person name="Genikhovich G."/>
            <person name="Grigoriev I.V."/>
            <person name="Lucas S.M."/>
            <person name="Steele R.E."/>
            <person name="Finnerty J.R."/>
            <person name="Technau U."/>
            <person name="Martindale M.Q."/>
            <person name="Rokhsar D.S."/>
        </authorList>
    </citation>
    <scope>NUCLEOTIDE SEQUENCE [LARGE SCALE GENOMIC DNA]</scope>
    <source>
        <strain evidence="4">CH2 X CH6</strain>
    </source>
</reference>
<dbReference type="InParanoid" id="A7T2N1"/>
<dbReference type="Proteomes" id="UP000001593">
    <property type="component" value="Unassembled WGS sequence"/>
</dbReference>
<dbReference type="AlphaFoldDB" id="A7T2N1"/>
<gene>
    <name evidence="3" type="ORF">NEMVEDRAFT_v1g221469</name>
</gene>
<dbReference type="GO" id="GO:0005737">
    <property type="term" value="C:cytoplasm"/>
    <property type="evidence" value="ECO:0000318"/>
    <property type="project" value="GO_Central"/>
</dbReference>
<evidence type="ECO:0000256" key="1">
    <source>
        <dbReference type="SAM" id="MobiDB-lite"/>
    </source>
</evidence>
<dbReference type="PANTHER" id="PTHR11977:SF45">
    <property type="entry name" value="SUPERVILLIN"/>
    <property type="match status" value="1"/>
</dbReference>
<dbReference type="GO" id="GO:0005546">
    <property type="term" value="F:phosphatidylinositol-4,5-bisphosphate binding"/>
    <property type="evidence" value="ECO:0000318"/>
    <property type="project" value="GO_Central"/>
</dbReference>
<organism evidence="3 4">
    <name type="scientific">Nematostella vectensis</name>
    <name type="common">Starlet sea anemone</name>
    <dbReference type="NCBI Taxonomy" id="45351"/>
    <lineage>
        <taxon>Eukaryota</taxon>
        <taxon>Metazoa</taxon>
        <taxon>Cnidaria</taxon>
        <taxon>Anthozoa</taxon>
        <taxon>Hexacorallia</taxon>
        <taxon>Actiniaria</taxon>
        <taxon>Edwardsiidae</taxon>
        <taxon>Nematostella</taxon>
    </lineage>
</organism>
<dbReference type="GO" id="GO:0015629">
    <property type="term" value="C:actin cytoskeleton"/>
    <property type="evidence" value="ECO:0000318"/>
    <property type="project" value="GO_Central"/>
</dbReference>
<proteinExistence type="predicted"/>
<dbReference type="InterPro" id="IPR007123">
    <property type="entry name" value="Gelsolin-like_dom"/>
</dbReference>
<dbReference type="SMART" id="SM00262">
    <property type="entry name" value="GEL"/>
    <property type="match status" value="2"/>
</dbReference>
<dbReference type="HOGENOM" id="CLU_405073_0_0_1"/>
<dbReference type="SUPFAM" id="SSF55753">
    <property type="entry name" value="Actin depolymerizing proteins"/>
    <property type="match status" value="3"/>
</dbReference>
<dbReference type="PANTHER" id="PTHR11977">
    <property type="entry name" value="VILLIN"/>
    <property type="match status" value="1"/>
</dbReference>
<dbReference type="Gene3D" id="3.40.20.10">
    <property type="entry name" value="Severin"/>
    <property type="match status" value="3"/>
</dbReference>
<dbReference type="eggNOG" id="KOG0445">
    <property type="taxonomic scope" value="Eukaryota"/>
</dbReference>